<dbReference type="PROSITE" id="PS50850">
    <property type="entry name" value="MFS"/>
    <property type="match status" value="1"/>
</dbReference>
<dbReference type="GO" id="GO:0005351">
    <property type="term" value="F:carbohydrate:proton symporter activity"/>
    <property type="evidence" value="ECO:0007669"/>
    <property type="project" value="TreeGrafter"/>
</dbReference>
<dbReference type="RefSeq" id="XP_033668547.1">
    <property type="nucleotide sequence ID" value="XM_033806042.1"/>
</dbReference>
<accession>A0A6A6CN51</accession>
<evidence type="ECO:0000256" key="3">
    <source>
        <dbReference type="ARBA" id="ARBA00022692"/>
    </source>
</evidence>
<feature type="transmembrane region" description="Helical" evidence="6">
    <location>
        <begin position="347"/>
        <end position="370"/>
    </location>
</feature>
<feature type="transmembrane region" description="Helical" evidence="6">
    <location>
        <begin position="418"/>
        <end position="436"/>
    </location>
</feature>
<feature type="transmembrane region" description="Helical" evidence="6">
    <location>
        <begin position="105"/>
        <end position="121"/>
    </location>
</feature>
<dbReference type="GO" id="GO:0016020">
    <property type="term" value="C:membrane"/>
    <property type="evidence" value="ECO:0007669"/>
    <property type="project" value="UniProtKB-SubCell"/>
</dbReference>
<dbReference type="EMBL" id="ML993592">
    <property type="protein sequence ID" value="KAF2167658.1"/>
    <property type="molecule type" value="Genomic_DNA"/>
</dbReference>
<feature type="transmembrane region" description="Helical" evidence="6">
    <location>
        <begin position="382"/>
        <end position="406"/>
    </location>
</feature>
<dbReference type="Gene3D" id="1.20.1250.20">
    <property type="entry name" value="MFS general substrate transporter like domains"/>
    <property type="match status" value="1"/>
</dbReference>
<keyword evidence="4 6" id="KW-1133">Transmembrane helix</keyword>
<feature type="transmembrane region" description="Helical" evidence="6">
    <location>
        <begin position="163"/>
        <end position="186"/>
    </location>
</feature>
<organism evidence="8 9">
    <name type="scientific">Zasmidium cellare ATCC 36951</name>
    <dbReference type="NCBI Taxonomy" id="1080233"/>
    <lineage>
        <taxon>Eukaryota</taxon>
        <taxon>Fungi</taxon>
        <taxon>Dikarya</taxon>
        <taxon>Ascomycota</taxon>
        <taxon>Pezizomycotina</taxon>
        <taxon>Dothideomycetes</taxon>
        <taxon>Dothideomycetidae</taxon>
        <taxon>Mycosphaerellales</taxon>
        <taxon>Mycosphaerellaceae</taxon>
        <taxon>Zasmidium</taxon>
    </lineage>
</organism>
<evidence type="ECO:0000313" key="9">
    <source>
        <dbReference type="Proteomes" id="UP000799537"/>
    </source>
</evidence>
<keyword evidence="9" id="KW-1185">Reference proteome</keyword>
<dbReference type="InterPro" id="IPR005828">
    <property type="entry name" value="MFS_sugar_transport-like"/>
</dbReference>
<protein>
    <recommendedName>
        <fullName evidence="7">Major facilitator superfamily (MFS) profile domain-containing protein</fullName>
    </recommendedName>
</protein>
<reference evidence="8" key="1">
    <citation type="journal article" date="2020" name="Stud. Mycol.">
        <title>101 Dothideomycetes genomes: a test case for predicting lifestyles and emergence of pathogens.</title>
        <authorList>
            <person name="Haridas S."/>
            <person name="Albert R."/>
            <person name="Binder M."/>
            <person name="Bloem J."/>
            <person name="Labutti K."/>
            <person name="Salamov A."/>
            <person name="Andreopoulos B."/>
            <person name="Baker S."/>
            <person name="Barry K."/>
            <person name="Bills G."/>
            <person name="Bluhm B."/>
            <person name="Cannon C."/>
            <person name="Castanera R."/>
            <person name="Culley D."/>
            <person name="Daum C."/>
            <person name="Ezra D."/>
            <person name="Gonzalez J."/>
            <person name="Henrissat B."/>
            <person name="Kuo A."/>
            <person name="Liang C."/>
            <person name="Lipzen A."/>
            <person name="Lutzoni F."/>
            <person name="Magnuson J."/>
            <person name="Mondo S."/>
            <person name="Nolan M."/>
            <person name="Ohm R."/>
            <person name="Pangilinan J."/>
            <person name="Park H.-J."/>
            <person name="Ramirez L."/>
            <person name="Alfaro M."/>
            <person name="Sun H."/>
            <person name="Tritt A."/>
            <person name="Yoshinaga Y."/>
            <person name="Zwiers L.-H."/>
            <person name="Turgeon B."/>
            <person name="Goodwin S."/>
            <person name="Spatafora J."/>
            <person name="Crous P."/>
            <person name="Grigoriev I."/>
        </authorList>
    </citation>
    <scope>NUCLEOTIDE SEQUENCE</scope>
    <source>
        <strain evidence="8">ATCC 36951</strain>
    </source>
</reference>
<dbReference type="Pfam" id="PF00083">
    <property type="entry name" value="Sugar_tr"/>
    <property type="match status" value="1"/>
</dbReference>
<name>A0A6A6CN51_ZASCE</name>
<dbReference type="SUPFAM" id="SSF103473">
    <property type="entry name" value="MFS general substrate transporter"/>
    <property type="match status" value="1"/>
</dbReference>
<keyword evidence="3 6" id="KW-0812">Transmembrane</keyword>
<feature type="transmembrane region" description="Helical" evidence="6">
    <location>
        <begin position="323"/>
        <end position="340"/>
    </location>
</feature>
<feature type="domain" description="Major facilitator superfamily (MFS) profile" evidence="7">
    <location>
        <begin position="26"/>
        <end position="471"/>
    </location>
</feature>
<keyword evidence="5 6" id="KW-0472">Membrane</keyword>
<comment type="subcellular location">
    <subcellularLocation>
        <location evidence="1">Membrane</location>
        <topology evidence="1">Multi-pass membrane protein</topology>
    </subcellularLocation>
</comment>
<evidence type="ECO:0000259" key="7">
    <source>
        <dbReference type="PROSITE" id="PS50850"/>
    </source>
</evidence>
<feature type="transmembrane region" description="Helical" evidence="6">
    <location>
        <begin position="198"/>
        <end position="215"/>
    </location>
</feature>
<evidence type="ECO:0000313" key="8">
    <source>
        <dbReference type="EMBL" id="KAF2167658.1"/>
    </source>
</evidence>
<dbReference type="OrthoDB" id="6612291at2759"/>
<proteinExistence type="inferred from homology"/>
<sequence length="539" mass="59501">MVGQLFRTVTRPSTKERHFNWRNFFVTYSISYGQLAFGYPSSIISTTLGSPDFLRYMGLVNDNGEATQSQETITGTTNGLYQAGAFVNTFITCYALEKIGRKNTVYYNAVIGLLGGALLAGSRNIGMFLAGRWFTGMSAWDFLILTPVYTAELSPPDLRGFYTGLNGVHIGLGYFLAAAMGRAWLVASEPEAVWRGPLGIYLFFPLLMIVIMLFSPESPRWLFLKGRTEEAEKIIYRMHTVKGNTDFAEKELNEMKKQIAIDVTLESSWISMFRKPSYRKRTPICMFYCFIGQSTAVLVINNYGPTFYKGLGYGTIEQIDFQLGWVALAPPFCLLGALLMDNLGRRPLLLIGIGGCCICLSLEAAATAVFTADPTKLSYGKLGVAALYLFNVCYNVGVDVGGNVFYAEAFTNHIRHMGVSITNAVLALTDLVYLEVTPIAFSNIGYKFFLVFISISAVGFVILWFILPETKGLSLEQVGKIFGDEDEAAMYREDVDITDEKVAAKLGQTASGDRSGDDVVDAEKAIGVRGDVETHEHVK</sequence>
<dbReference type="Proteomes" id="UP000799537">
    <property type="component" value="Unassembled WGS sequence"/>
</dbReference>
<dbReference type="InterPro" id="IPR050360">
    <property type="entry name" value="MFS_Sugar_Transporters"/>
</dbReference>
<dbReference type="InterPro" id="IPR036259">
    <property type="entry name" value="MFS_trans_sf"/>
</dbReference>
<dbReference type="PROSITE" id="PS00216">
    <property type="entry name" value="SUGAR_TRANSPORT_1"/>
    <property type="match status" value="1"/>
</dbReference>
<dbReference type="AlphaFoldDB" id="A0A6A6CN51"/>
<dbReference type="InterPro" id="IPR020846">
    <property type="entry name" value="MFS_dom"/>
</dbReference>
<evidence type="ECO:0000256" key="4">
    <source>
        <dbReference type="ARBA" id="ARBA00022989"/>
    </source>
</evidence>
<feature type="transmembrane region" description="Helical" evidence="6">
    <location>
        <begin position="133"/>
        <end position="151"/>
    </location>
</feature>
<evidence type="ECO:0000256" key="2">
    <source>
        <dbReference type="ARBA" id="ARBA00010992"/>
    </source>
</evidence>
<comment type="similarity">
    <text evidence="2">Belongs to the major facilitator superfamily. Sugar transporter (TC 2.A.1.1) family.</text>
</comment>
<dbReference type="PANTHER" id="PTHR48022">
    <property type="entry name" value="PLASTIDIC GLUCOSE TRANSPORTER 4"/>
    <property type="match status" value="1"/>
</dbReference>
<feature type="transmembrane region" description="Helical" evidence="6">
    <location>
        <begin position="448"/>
        <end position="467"/>
    </location>
</feature>
<evidence type="ECO:0000256" key="1">
    <source>
        <dbReference type="ARBA" id="ARBA00004141"/>
    </source>
</evidence>
<dbReference type="GeneID" id="54559314"/>
<dbReference type="InterPro" id="IPR005829">
    <property type="entry name" value="Sugar_transporter_CS"/>
</dbReference>
<feature type="transmembrane region" description="Helical" evidence="6">
    <location>
        <begin position="284"/>
        <end position="303"/>
    </location>
</feature>
<dbReference type="PANTHER" id="PTHR48022:SF11">
    <property type="entry name" value="MONOSACCHARIDE TRANSPORTER (HXT8), PUTATIVE (AFU_ORTHOLOGUE AFUA_2G08120)-RELATED"/>
    <property type="match status" value="1"/>
</dbReference>
<evidence type="ECO:0000256" key="5">
    <source>
        <dbReference type="ARBA" id="ARBA00023136"/>
    </source>
</evidence>
<evidence type="ECO:0000256" key="6">
    <source>
        <dbReference type="SAM" id="Phobius"/>
    </source>
</evidence>
<gene>
    <name evidence="8" type="ORF">M409DRAFT_21814</name>
</gene>